<dbReference type="KEGG" id="lsf:I8J32_013675"/>
<reference evidence="1 2" key="1">
    <citation type="submission" date="2021-03" db="EMBL/GenBank/DDBJ databases">
        <title>Lysobacter sp. nov. isolated from soil of gangwondo yeongwol, south Korea.</title>
        <authorList>
            <person name="Kim K.R."/>
            <person name="Kim K.H."/>
            <person name="Jeon C.O."/>
        </authorList>
    </citation>
    <scope>NUCLEOTIDE SEQUENCE [LARGE SCALE GENOMIC DNA]</scope>
    <source>
        <strain evidence="1 2">R19</strain>
    </source>
</reference>
<dbReference type="Gene3D" id="3.40.50.12370">
    <property type="match status" value="1"/>
</dbReference>
<gene>
    <name evidence="1" type="ORF">I8J32_013675</name>
</gene>
<protein>
    <recommendedName>
        <fullName evidence="3">Universal stress protein</fullName>
    </recommendedName>
</protein>
<name>A0A975AS72_9GAMM</name>
<dbReference type="AlphaFoldDB" id="A0A975AS72"/>
<dbReference type="Proteomes" id="UP000639274">
    <property type="component" value="Chromosome"/>
</dbReference>
<evidence type="ECO:0000313" key="2">
    <source>
        <dbReference type="Proteomes" id="UP000639274"/>
    </source>
</evidence>
<keyword evidence="2" id="KW-1185">Reference proteome</keyword>
<organism evidence="1 2">
    <name type="scientific">Agrilutibacter solisilvae</name>
    <dbReference type="NCBI Taxonomy" id="2763317"/>
    <lineage>
        <taxon>Bacteria</taxon>
        <taxon>Pseudomonadati</taxon>
        <taxon>Pseudomonadota</taxon>
        <taxon>Gammaproteobacteria</taxon>
        <taxon>Lysobacterales</taxon>
        <taxon>Lysobacteraceae</taxon>
        <taxon>Agrilutibacter</taxon>
    </lineage>
</organism>
<evidence type="ECO:0000313" key="1">
    <source>
        <dbReference type="EMBL" id="QSX77769.1"/>
    </source>
</evidence>
<sequence length="117" mass="12926">MDQFYAQLRSEATQKAEQVRERLAKETVSWDVRVDDAMFAEAPRSMARQARYADLAILAAPDEAADEAPISRAFFSAMLFESGRPVLAVPPRQTHEGPLRHAVVAWKPTPGIHPGGP</sequence>
<dbReference type="RefSeq" id="WP_207526621.1">
    <property type="nucleotide sequence ID" value="NZ_CP071518.1"/>
</dbReference>
<accession>A0A975AS72</accession>
<dbReference type="EMBL" id="CP071518">
    <property type="protein sequence ID" value="QSX77769.1"/>
    <property type="molecule type" value="Genomic_DNA"/>
</dbReference>
<evidence type="ECO:0008006" key="3">
    <source>
        <dbReference type="Google" id="ProtNLM"/>
    </source>
</evidence>
<proteinExistence type="predicted"/>